<dbReference type="SUPFAM" id="SSF51735">
    <property type="entry name" value="NAD(P)-binding Rossmann-fold domains"/>
    <property type="match status" value="1"/>
</dbReference>
<evidence type="ECO:0000313" key="4">
    <source>
        <dbReference type="Proteomes" id="UP000607435"/>
    </source>
</evidence>
<protein>
    <submittedName>
        <fullName evidence="3">NAD(P)-dependent oxidoreductase</fullName>
    </submittedName>
</protein>
<comment type="similarity">
    <text evidence="1">Belongs to the NAD(P)-dependent epimerase/dehydratase family.</text>
</comment>
<dbReference type="Proteomes" id="UP000607435">
    <property type="component" value="Unassembled WGS sequence"/>
</dbReference>
<dbReference type="EMBL" id="JACOME010000001">
    <property type="protein sequence ID" value="MBC3845734.1"/>
    <property type="molecule type" value="Genomic_DNA"/>
</dbReference>
<dbReference type="InterPro" id="IPR036291">
    <property type="entry name" value="NAD(P)-bd_dom_sf"/>
</dbReference>
<reference evidence="3 4" key="1">
    <citation type="submission" date="2020-08" db="EMBL/GenBank/DDBJ databases">
        <title>Winogradskyella ouciana sp. nov., isolated from the hadal seawater of the Mariana Trench.</title>
        <authorList>
            <person name="He X."/>
        </authorList>
    </citation>
    <scope>NUCLEOTIDE SEQUENCE [LARGE SCALE GENOMIC DNA]</scope>
    <source>
        <strain evidence="3 4">KCTC 22026</strain>
    </source>
</reference>
<evidence type="ECO:0000259" key="2">
    <source>
        <dbReference type="Pfam" id="PF01370"/>
    </source>
</evidence>
<name>A0ABR6XZ85_9FLAO</name>
<comment type="caution">
    <text evidence="3">The sequence shown here is derived from an EMBL/GenBank/DDBJ whole genome shotgun (WGS) entry which is preliminary data.</text>
</comment>
<dbReference type="Pfam" id="PF01370">
    <property type="entry name" value="Epimerase"/>
    <property type="match status" value="1"/>
</dbReference>
<gene>
    <name evidence="3" type="ORF">H6H04_05045</name>
</gene>
<feature type="domain" description="NAD-dependent epimerase/dehydratase" evidence="2">
    <location>
        <begin position="4"/>
        <end position="167"/>
    </location>
</feature>
<evidence type="ECO:0000313" key="3">
    <source>
        <dbReference type="EMBL" id="MBC3845734.1"/>
    </source>
</evidence>
<sequence>MDKILITGGSGFIGTNLVEKYINNKIILNVDILEPRNKKHLPYWKSVDILDLEELKNTFKKFNPDFIFHMAARTDLDGVDLESYSANTVGVENLIEASKECKNLKKIIFASSRLVCKIGYSPKNMDDYCPINYYGESKIIGENIVKNSNEIPCDWTIVRPTSIWGPWFDVPYRNFFDTIYKGYFLYPGNKKIEKHFGYVENATYILNYLLRDQLFNQKVIYLSDFETTNLWQWANLISQNFGKSKIRKVPYWTLKIMAIIGDVMKKVGIMNAPPITSFRLNNLVTEMIYDLSKVKKEIGNLPYSIEESTKKTIKWMEKHLNQTNNQ</sequence>
<accession>A0ABR6XZ85</accession>
<dbReference type="PANTHER" id="PTHR43000">
    <property type="entry name" value="DTDP-D-GLUCOSE 4,6-DEHYDRATASE-RELATED"/>
    <property type="match status" value="1"/>
</dbReference>
<dbReference type="RefSeq" id="WP_186844832.1">
    <property type="nucleotide sequence ID" value="NZ_JACOME010000001.1"/>
</dbReference>
<organism evidence="3 4">
    <name type="scientific">Winogradskyella echinorum</name>
    <dbReference type="NCBI Taxonomy" id="538189"/>
    <lineage>
        <taxon>Bacteria</taxon>
        <taxon>Pseudomonadati</taxon>
        <taxon>Bacteroidota</taxon>
        <taxon>Flavobacteriia</taxon>
        <taxon>Flavobacteriales</taxon>
        <taxon>Flavobacteriaceae</taxon>
        <taxon>Winogradskyella</taxon>
    </lineage>
</organism>
<dbReference type="Gene3D" id="3.40.50.720">
    <property type="entry name" value="NAD(P)-binding Rossmann-like Domain"/>
    <property type="match status" value="1"/>
</dbReference>
<dbReference type="InterPro" id="IPR001509">
    <property type="entry name" value="Epimerase_deHydtase"/>
</dbReference>
<keyword evidence="4" id="KW-1185">Reference proteome</keyword>
<evidence type="ECO:0000256" key="1">
    <source>
        <dbReference type="ARBA" id="ARBA00007637"/>
    </source>
</evidence>
<proteinExistence type="inferred from homology"/>